<proteinExistence type="predicted"/>
<gene>
    <name evidence="2" type="ORF">GMARGA_LOCUS14197</name>
</gene>
<dbReference type="Proteomes" id="UP000789901">
    <property type="component" value="Unassembled WGS sequence"/>
</dbReference>
<accession>A0ABN7V484</accession>
<protein>
    <submittedName>
        <fullName evidence="2">16103_t:CDS:1</fullName>
    </submittedName>
</protein>
<sequence length="135" mass="15129">MPQQQECLQTQKTSSQLTSQHIQIPQQTRYSQQISTNPNMTSPPQTPNVFHAPNSTTNKQWFNDAILESTAANGKAVATCATINAISNMAKMPQQIPQNMLQQTNPSQTNNQFISYGPTQHLVWQQQPNVAMYNL</sequence>
<reference evidence="2 3" key="1">
    <citation type="submission" date="2021-06" db="EMBL/GenBank/DDBJ databases">
        <authorList>
            <person name="Kallberg Y."/>
            <person name="Tangrot J."/>
            <person name="Rosling A."/>
        </authorList>
    </citation>
    <scope>NUCLEOTIDE SEQUENCE [LARGE SCALE GENOMIC DNA]</scope>
    <source>
        <strain evidence="2 3">120-4 pot B 10/14</strain>
    </source>
</reference>
<organism evidence="2 3">
    <name type="scientific">Gigaspora margarita</name>
    <dbReference type="NCBI Taxonomy" id="4874"/>
    <lineage>
        <taxon>Eukaryota</taxon>
        <taxon>Fungi</taxon>
        <taxon>Fungi incertae sedis</taxon>
        <taxon>Mucoromycota</taxon>
        <taxon>Glomeromycotina</taxon>
        <taxon>Glomeromycetes</taxon>
        <taxon>Diversisporales</taxon>
        <taxon>Gigasporaceae</taxon>
        <taxon>Gigaspora</taxon>
    </lineage>
</organism>
<feature type="compositionally biased region" description="Polar residues" evidence="1">
    <location>
        <begin position="27"/>
        <end position="43"/>
    </location>
</feature>
<comment type="caution">
    <text evidence="2">The sequence shown here is derived from an EMBL/GenBank/DDBJ whole genome shotgun (WGS) entry which is preliminary data.</text>
</comment>
<keyword evidence="3" id="KW-1185">Reference proteome</keyword>
<dbReference type="EMBL" id="CAJVQB010009306">
    <property type="protein sequence ID" value="CAG8728796.1"/>
    <property type="molecule type" value="Genomic_DNA"/>
</dbReference>
<feature type="compositionally biased region" description="Low complexity" evidence="1">
    <location>
        <begin position="8"/>
        <end position="20"/>
    </location>
</feature>
<name>A0ABN7V484_GIGMA</name>
<evidence type="ECO:0000313" key="2">
    <source>
        <dbReference type="EMBL" id="CAG8728796.1"/>
    </source>
</evidence>
<evidence type="ECO:0000256" key="1">
    <source>
        <dbReference type="SAM" id="MobiDB-lite"/>
    </source>
</evidence>
<feature type="region of interest" description="Disordered" evidence="1">
    <location>
        <begin position="27"/>
        <end position="48"/>
    </location>
</feature>
<evidence type="ECO:0000313" key="3">
    <source>
        <dbReference type="Proteomes" id="UP000789901"/>
    </source>
</evidence>
<feature type="region of interest" description="Disordered" evidence="1">
    <location>
        <begin position="1"/>
        <end position="20"/>
    </location>
</feature>